<reference evidence="1" key="1">
    <citation type="journal article" date="2022" name="bioRxiv">
        <title>Sequencing and chromosome-scale assembly of the giantPleurodeles waltlgenome.</title>
        <authorList>
            <person name="Brown T."/>
            <person name="Elewa A."/>
            <person name="Iarovenko S."/>
            <person name="Subramanian E."/>
            <person name="Araus A.J."/>
            <person name="Petzold A."/>
            <person name="Susuki M."/>
            <person name="Suzuki K.-i.T."/>
            <person name="Hayashi T."/>
            <person name="Toyoda A."/>
            <person name="Oliveira C."/>
            <person name="Osipova E."/>
            <person name="Leigh N.D."/>
            <person name="Simon A."/>
            <person name="Yun M.H."/>
        </authorList>
    </citation>
    <scope>NUCLEOTIDE SEQUENCE</scope>
    <source>
        <strain evidence="1">20211129_DDA</strain>
        <tissue evidence="1">Liver</tissue>
    </source>
</reference>
<dbReference type="Proteomes" id="UP001066276">
    <property type="component" value="Chromosome 8"/>
</dbReference>
<proteinExistence type="predicted"/>
<organism evidence="1 2">
    <name type="scientific">Pleurodeles waltl</name>
    <name type="common">Iberian ribbed newt</name>
    <dbReference type="NCBI Taxonomy" id="8319"/>
    <lineage>
        <taxon>Eukaryota</taxon>
        <taxon>Metazoa</taxon>
        <taxon>Chordata</taxon>
        <taxon>Craniata</taxon>
        <taxon>Vertebrata</taxon>
        <taxon>Euteleostomi</taxon>
        <taxon>Amphibia</taxon>
        <taxon>Batrachia</taxon>
        <taxon>Caudata</taxon>
        <taxon>Salamandroidea</taxon>
        <taxon>Salamandridae</taxon>
        <taxon>Pleurodelinae</taxon>
        <taxon>Pleurodeles</taxon>
    </lineage>
</organism>
<evidence type="ECO:0008006" key="3">
    <source>
        <dbReference type="Google" id="ProtNLM"/>
    </source>
</evidence>
<name>A0AAV7NYI6_PLEWA</name>
<evidence type="ECO:0000313" key="2">
    <source>
        <dbReference type="Proteomes" id="UP001066276"/>
    </source>
</evidence>
<protein>
    <recommendedName>
        <fullName evidence="3">Reverse transcriptase zinc-binding domain-containing protein</fullName>
    </recommendedName>
</protein>
<gene>
    <name evidence="1" type="ORF">NDU88_007634</name>
</gene>
<evidence type="ECO:0000313" key="1">
    <source>
        <dbReference type="EMBL" id="KAJ1119448.1"/>
    </source>
</evidence>
<keyword evidence="2" id="KW-1185">Reference proteome</keyword>
<accession>A0AAV7NYI6</accession>
<sequence>MHTLVINDWMGGGWTDPAYQLELQTMGYPRILDILYGSPIPRDTPDVTKVVLLGWRTAQKVTGWWGRLTQQTPLWHGKQLIHVAGLEGFQKWDTIGISTLGDIWRGTHIRSFQDLQKQYSLNKTQFHRYLQLRHALLVHLQTGDTIPEHSPMEAKALMGDLGRGGVSQIYRTLITATGGPLRELRQRWESWVGSMEEADWTEALMAPCSLTMATRFRLIQSYFLHAAYLTPAMLHKAGLRPTAECPRCRYHTADFYHMVWTCPIIMAYWEKVVQEISEVLQEEVKRSPLPLLLGVMGDTELRRADRSFLGVACLVAKRDIMADWKARVAPALAKWRRGVDWCAQREKLVYEARGCLHKHKKIWGKGEDVVGL</sequence>
<dbReference type="EMBL" id="JANPWB010000012">
    <property type="protein sequence ID" value="KAJ1119448.1"/>
    <property type="molecule type" value="Genomic_DNA"/>
</dbReference>
<comment type="caution">
    <text evidence="1">The sequence shown here is derived from an EMBL/GenBank/DDBJ whole genome shotgun (WGS) entry which is preliminary data.</text>
</comment>
<dbReference type="AlphaFoldDB" id="A0AAV7NYI6"/>